<evidence type="ECO:0000256" key="1">
    <source>
        <dbReference type="ARBA" id="ARBA00023157"/>
    </source>
</evidence>
<proteinExistence type="predicted"/>
<evidence type="ECO:0000313" key="6">
    <source>
        <dbReference type="Proteomes" id="UP000466442"/>
    </source>
</evidence>
<dbReference type="InterPro" id="IPR001254">
    <property type="entry name" value="Trypsin_dom"/>
</dbReference>
<gene>
    <name evidence="5" type="ORF">GE061_002800</name>
</gene>
<dbReference type="InterPro" id="IPR043504">
    <property type="entry name" value="Peptidase_S1_PA_chymotrypsin"/>
</dbReference>
<keyword evidence="3" id="KW-0732">Signal</keyword>
<dbReference type="GO" id="GO:0006508">
    <property type="term" value="P:proteolysis"/>
    <property type="evidence" value="ECO:0007669"/>
    <property type="project" value="UniProtKB-KW"/>
</dbReference>
<dbReference type="FunFam" id="2.40.10.10:FF:000068">
    <property type="entry name" value="transmembrane protease serine 2"/>
    <property type="match status" value="1"/>
</dbReference>
<dbReference type="InterPro" id="IPR009003">
    <property type="entry name" value="Peptidase_S1_PA"/>
</dbReference>
<dbReference type="GO" id="GO:0004252">
    <property type="term" value="F:serine-type endopeptidase activity"/>
    <property type="evidence" value="ECO:0007669"/>
    <property type="project" value="InterPro"/>
</dbReference>
<keyword evidence="1" id="KW-1015">Disulfide bond</keyword>
<dbReference type="PANTHER" id="PTHR24252:SF7">
    <property type="entry name" value="HYALIN"/>
    <property type="match status" value="1"/>
</dbReference>
<feature type="chain" id="PRO_5035754909" description="Peptidase S1 domain-containing protein" evidence="3">
    <location>
        <begin position="17"/>
        <end position="287"/>
    </location>
</feature>
<keyword evidence="6" id="KW-1185">Reference proteome</keyword>
<dbReference type="InterPro" id="IPR001314">
    <property type="entry name" value="Peptidase_S1A"/>
</dbReference>
<evidence type="ECO:0000313" key="5">
    <source>
        <dbReference type="EMBL" id="KAF6204459.1"/>
    </source>
</evidence>
<dbReference type="AlphaFoldDB" id="A0A8S9X7H7"/>
<feature type="domain" description="Peptidase S1" evidence="4">
    <location>
        <begin position="31"/>
        <end position="287"/>
    </location>
</feature>
<dbReference type="Proteomes" id="UP000466442">
    <property type="component" value="Unassembled WGS sequence"/>
</dbReference>
<dbReference type="Gene3D" id="2.40.10.10">
    <property type="entry name" value="Trypsin-like serine proteases"/>
    <property type="match status" value="1"/>
</dbReference>
<accession>A0A8S9X7H7</accession>
<sequence length="287" mass="31779">MFWMLLLVLSPLNVRSQEECGVPLQVGQSRVVVGSEAPPGAFPWIASLMYCLEDEMPFCKTHRDYGSCAGTVINNRQVLTAAHCVVRRNPLSKFVLDAVILGAVSLNESLLNGVAYVISDTIVHPNYEYVEPVAENHDIALLNLKDVVEFTDFIKPICLPTLPDLLTKDFVGYNPFVAGWGTTKDAQGTTYSRSHVLLYQQIPVVGQEACQKYFERVIKPTQICAGTVGNGACFGDSGSALMQPYQGRYYIIGIVSYGYYCTEDGNVEEPSVYTRITSHIDWITSNR</sequence>
<dbReference type="OrthoDB" id="425190at2759"/>
<dbReference type="PRINTS" id="PR00722">
    <property type="entry name" value="CHYMOTRYPSIN"/>
</dbReference>
<dbReference type="SUPFAM" id="SSF50494">
    <property type="entry name" value="Trypsin-like serine proteases"/>
    <property type="match status" value="1"/>
</dbReference>
<dbReference type="Pfam" id="PF00089">
    <property type="entry name" value="Trypsin"/>
    <property type="match status" value="1"/>
</dbReference>
<feature type="signal peptide" evidence="3">
    <location>
        <begin position="1"/>
        <end position="16"/>
    </location>
</feature>
<keyword evidence="2" id="KW-0645">Protease</keyword>
<dbReference type="PANTHER" id="PTHR24252">
    <property type="entry name" value="ACROSIN-RELATED"/>
    <property type="match status" value="1"/>
</dbReference>
<protein>
    <recommendedName>
        <fullName evidence="4">Peptidase S1 domain-containing protein</fullName>
    </recommendedName>
</protein>
<dbReference type="PROSITE" id="PS00135">
    <property type="entry name" value="TRYPSIN_SER"/>
    <property type="match status" value="1"/>
</dbReference>
<dbReference type="InterPro" id="IPR018114">
    <property type="entry name" value="TRYPSIN_HIS"/>
</dbReference>
<keyword evidence="2" id="KW-0720">Serine protease</keyword>
<evidence type="ECO:0000256" key="3">
    <source>
        <dbReference type="SAM" id="SignalP"/>
    </source>
</evidence>
<name>A0A8S9X7H7_APOLU</name>
<dbReference type="InterPro" id="IPR033116">
    <property type="entry name" value="TRYPSIN_SER"/>
</dbReference>
<dbReference type="EMBL" id="WIXP02000010">
    <property type="protein sequence ID" value="KAF6204459.1"/>
    <property type="molecule type" value="Genomic_DNA"/>
</dbReference>
<dbReference type="CDD" id="cd00190">
    <property type="entry name" value="Tryp_SPc"/>
    <property type="match status" value="1"/>
</dbReference>
<evidence type="ECO:0000256" key="2">
    <source>
        <dbReference type="RuleBase" id="RU363034"/>
    </source>
</evidence>
<dbReference type="SMART" id="SM00020">
    <property type="entry name" value="Tryp_SPc"/>
    <property type="match status" value="1"/>
</dbReference>
<organism evidence="5 6">
    <name type="scientific">Apolygus lucorum</name>
    <name type="common">Small green plant bug</name>
    <name type="synonym">Lygocoris lucorum</name>
    <dbReference type="NCBI Taxonomy" id="248454"/>
    <lineage>
        <taxon>Eukaryota</taxon>
        <taxon>Metazoa</taxon>
        <taxon>Ecdysozoa</taxon>
        <taxon>Arthropoda</taxon>
        <taxon>Hexapoda</taxon>
        <taxon>Insecta</taxon>
        <taxon>Pterygota</taxon>
        <taxon>Neoptera</taxon>
        <taxon>Paraneoptera</taxon>
        <taxon>Hemiptera</taxon>
        <taxon>Heteroptera</taxon>
        <taxon>Panheteroptera</taxon>
        <taxon>Cimicomorpha</taxon>
        <taxon>Miridae</taxon>
        <taxon>Mirini</taxon>
        <taxon>Apolygus</taxon>
    </lineage>
</organism>
<dbReference type="PROSITE" id="PS00134">
    <property type="entry name" value="TRYPSIN_HIS"/>
    <property type="match status" value="1"/>
</dbReference>
<comment type="caution">
    <text evidence="5">The sequence shown here is derived from an EMBL/GenBank/DDBJ whole genome shotgun (WGS) entry which is preliminary data.</text>
</comment>
<reference evidence="5" key="1">
    <citation type="journal article" date="2021" name="Mol. Ecol. Resour.">
        <title>Apolygus lucorum genome provides insights into omnivorousness and mesophyll feeding.</title>
        <authorList>
            <person name="Liu Y."/>
            <person name="Liu H."/>
            <person name="Wang H."/>
            <person name="Huang T."/>
            <person name="Liu B."/>
            <person name="Yang B."/>
            <person name="Yin L."/>
            <person name="Li B."/>
            <person name="Zhang Y."/>
            <person name="Zhang S."/>
            <person name="Jiang F."/>
            <person name="Zhang X."/>
            <person name="Ren Y."/>
            <person name="Wang B."/>
            <person name="Wang S."/>
            <person name="Lu Y."/>
            <person name="Wu K."/>
            <person name="Fan W."/>
            <person name="Wang G."/>
        </authorList>
    </citation>
    <scope>NUCLEOTIDE SEQUENCE</scope>
    <source>
        <strain evidence="5">12Hb</strain>
    </source>
</reference>
<evidence type="ECO:0000259" key="4">
    <source>
        <dbReference type="PROSITE" id="PS50240"/>
    </source>
</evidence>
<keyword evidence="2" id="KW-0378">Hydrolase</keyword>
<dbReference type="PROSITE" id="PS50240">
    <property type="entry name" value="TRYPSIN_DOM"/>
    <property type="match status" value="1"/>
</dbReference>